<keyword evidence="2" id="KW-1185">Reference proteome</keyword>
<gene>
    <name evidence="1" type="ORF">SAMN05660284_01730</name>
</gene>
<dbReference type="RefSeq" id="WP_091194556.1">
    <property type="nucleotide sequence ID" value="NZ_FOVE01000011.1"/>
</dbReference>
<evidence type="ECO:0008006" key="3">
    <source>
        <dbReference type="Google" id="ProtNLM"/>
    </source>
</evidence>
<organism evidence="1 2">
    <name type="scientific">Formivibrio citricus</name>
    <dbReference type="NCBI Taxonomy" id="83765"/>
    <lineage>
        <taxon>Bacteria</taxon>
        <taxon>Pseudomonadati</taxon>
        <taxon>Pseudomonadota</taxon>
        <taxon>Betaproteobacteria</taxon>
        <taxon>Neisseriales</taxon>
        <taxon>Chitinibacteraceae</taxon>
        <taxon>Formivibrio</taxon>
    </lineage>
</organism>
<dbReference type="AlphaFoldDB" id="A0A1I4ZV16"/>
<dbReference type="OrthoDB" id="8879634at2"/>
<dbReference type="Proteomes" id="UP000242869">
    <property type="component" value="Unassembled WGS sequence"/>
</dbReference>
<accession>A0A1I4ZV16</accession>
<protein>
    <recommendedName>
        <fullName evidence="3">SH3 domain-containing protein</fullName>
    </recommendedName>
</protein>
<proteinExistence type="predicted"/>
<evidence type="ECO:0000313" key="2">
    <source>
        <dbReference type="Proteomes" id="UP000242869"/>
    </source>
</evidence>
<name>A0A1I4ZV16_9NEIS</name>
<evidence type="ECO:0000313" key="1">
    <source>
        <dbReference type="EMBL" id="SFN54072.1"/>
    </source>
</evidence>
<sequence>MLAVATLASLAIVTQNHVALRAAPRDTAQQQAVLWQGDSLEIRGAKGDYLQVWDHRRERGGYIRSNQVRDYAMTPADAQQLLAVIQFVRDTPGQEALGIGHAAAFLKAAPADAIGPEVFDALGTMADRLAQRASVSRGKMGDATTAAHLEVAANYGVGMVSFEREGRVQICYNGEAFRRVLALPQSTPLQRARAALALTRHECVSPDLTPTARASLDGWRAEVLDKVDTGKLPEHIKNRVQMRRAGVFSSIAFQQARRGENAQASGERALQSLAAINKKELTEDDANTYSDAAVRVGATRWAAGDIPRTGSPLTISTRPGQPGETCVQLIEAKQKQPAFERCTYGVVWTASAAVNPQHNAVTLSVQTLDTWRELWLFRKGEKGWAVDVIPPAANNPDIGYIEFAGWIPGGKQMLTVRESRNEGRYKRSFEIMNMDNFQVERWSSRPDALSAFYRWQNPVWKRATVSVR</sequence>
<dbReference type="EMBL" id="FOVE01000011">
    <property type="protein sequence ID" value="SFN54072.1"/>
    <property type="molecule type" value="Genomic_DNA"/>
</dbReference>
<reference evidence="2" key="1">
    <citation type="submission" date="2016-10" db="EMBL/GenBank/DDBJ databases">
        <authorList>
            <person name="Varghese N."/>
            <person name="Submissions S."/>
        </authorList>
    </citation>
    <scope>NUCLEOTIDE SEQUENCE [LARGE SCALE GENOMIC DNA]</scope>
    <source>
        <strain evidence="2">DSM 6150</strain>
    </source>
</reference>
<dbReference type="STRING" id="83765.SAMN05660284_01730"/>